<evidence type="ECO:0000259" key="1">
    <source>
        <dbReference type="Pfam" id="PF00535"/>
    </source>
</evidence>
<dbReference type="EMBL" id="JAKLWS010000052">
    <property type="protein sequence ID" value="MCG2590955.1"/>
    <property type="molecule type" value="Genomic_DNA"/>
</dbReference>
<name>A0ABS9KJD5_9BACT</name>
<keyword evidence="2" id="KW-0328">Glycosyltransferase</keyword>
<feature type="domain" description="Glycosyltransferase 2-like" evidence="1">
    <location>
        <begin position="6"/>
        <end position="124"/>
    </location>
</feature>
<dbReference type="Pfam" id="PF00535">
    <property type="entry name" value="Glycos_transf_2"/>
    <property type="match status" value="1"/>
</dbReference>
<protein>
    <submittedName>
        <fullName evidence="2">Glycosyltransferase</fullName>
        <ecNumber evidence="2">2.4.-.-</ecNumber>
    </submittedName>
</protein>
<keyword evidence="2" id="KW-0808">Transferase</keyword>
<dbReference type="SUPFAM" id="SSF53448">
    <property type="entry name" value="Nucleotide-diphospho-sugar transferases"/>
    <property type="match status" value="1"/>
</dbReference>
<keyword evidence="3" id="KW-1185">Reference proteome</keyword>
<dbReference type="InterPro" id="IPR050834">
    <property type="entry name" value="Glycosyltransf_2"/>
</dbReference>
<dbReference type="RefSeq" id="WP_237856490.1">
    <property type="nucleotide sequence ID" value="NZ_JAKLWS010000052.1"/>
</dbReference>
<dbReference type="InterPro" id="IPR029044">
    <property type="entry name" value="Nucleotide-diphossugar_trans"/>
</dbReference>
<dbReference type="InterPro" id="IPR001173">
    <property type="entry name" value="Glyco_trans_2-like"/>
</dbReference>
<comment type="caution">
    <text evidence="2">The sequence shown here is derived from an EMBL/GenBank/DDBJ whole genome shotgun (WGS) entry which is preliminary data.</text>
</comment>
<organism evidence="2 3">
    <name type="scientific">Rhodohalobacter sulfatireducens</name>
    <dbReference type="NCBI Taxonomy" id="2911366"/>
    <lineage>
        <taxon>Bacteria</taxon>
        <taxon>Pseudomonadati</taxon>
        <taxon>Balneolota</taxon>
        <taxon>Balneolia</taxon>
        <taxon>Balneolales</taxon>
        <taxon>Balneolaceae</taxon>
        <taxon>Rhodohalobacter</taxon>
    </lineage>
</organism>
<proteinExistence type="predicted"/>
<accession>A0ABS9KJD5</accession>
<evidence type="ECO:0000313" key="2">
    <source>
        <dbReference type="EMBL" id="MCG2590955.1"/>
    </source>
</evidence>
<reference evidence="2" key="1">
    <citation type="submission" date="2022-01" db="EMBL/GenBank/DDBJ databases">
        <authorList>
            <person name="Wang Y."/>
        </authorList>
    </citation>
    <scope>NUCLEOTIDE SEQUENCE</scope>
    <source>
        <strain evidence="2">WB101</strain>
    </source>
</reference>
<dbReference type="PANTHER" id="PTHR43685:SF2">
    <property type="entry name" value="GLYCOSYLTRANSFERASE 2-LIKE DOMAIN-CONTAINING PROTEIN"/>
    <property type="match status" value="1"/>
</dbReference>
<dbReference type="GO" id="GO:0016757">
    <property type="term" value="F:glycosyltransferase activity"/>
    <property type="evidence" value="ECO:0007669"/>
    <property type="project" value="UniProtKB-KW"/>
</dbReference>
<dbReference type="EC" id="2.4.-.-" evidence="2"/>
<dbReference type="Gene3D" id="3.90.550.10">
    <property type="entry name" value="Spore Coat Polysaccharide Biosynthesis Protein SpsA, Chain A"/>
    <property type="match status" value="1"/>
</dbReference>
<evidence type="ECO:0000313" key="3">
    <source>
        <dbReference type="Proteomes" id="UP001165366"/>
    </source>
</evidence>
<gene>
    <name evidence="2" type="ORF">L6773_20460</name>
</gene>
<sequence length="299" mass="33512">MKRKVSVIIPVLNAAGLLKRVLTSLSEQTYPQELIEIIVVDNGSSDDSVKVAKSFDVKLVTELNRKSPYAARNIGFDHATGSMIALTDANKIPDKHWIEEGVAAIEAKNADLAGGQISFELGEKASASQICDAVTYNNNQFFVIEQKRSAAGNLFFKKELLDEIGTFPDIFRSGMDIWWTAKAVNAGHKIVFAEKSVVYCQPRGLKSLLKKSWRVGVLHPVIFQQQGRSLFYILGQTFRTFAPPKVHELRQKLQKIQHPYSLANVWWVAWLNKIMMGFGRIRGLSNLSKQIDVPPENKV</sequence>
<dbReference type="Proteomes" id="UP001165366">
    <property type="component" value="Unassembled WGS sequence"/>
</dbReference>
<reference evidence="2" key="2">
    <citation type="submission" date="2024-05" db="EMBL/GenBank/DDBJ databases">
        <title>Rhodohalobacter halophilus gen. nov., sp. nov., a moderately halophilic member of the family Balneolaceae.</title>
        <authorList>
            <person name="Xia J."/>
        </authorList>
    </citation>
    <scope>NUCLEOTIDE SEQUENCE</scope>
    <source>
        <strain evidence="2">WB101</strain>
    </source>
</reference>
<dbReference type="PANTHER" id="PTHR43685">
    <property type="entry name" value="GLYCOSYLTRANSFERASE"/>
    <property type="match status" value="1"/>
</dbReference>